<protein>
    <recommendedName>
        <fullName evidence="4">Integrase SAM-like N-terminal domain-containing protein</fullName>
    </recommendedName>
</protein>
<dbReference type="Gene3D" id="3.10.10.10">
    <property type="entry name" value="HIV Type 1 Reverse Transcriptase, subunit A, domain 1"/>
    <property type="match status" value="1"/>
</dbReference>
<organism evidence="2 3">
    <name type="scientific">Pelobates cultripes</name>
    <name type="common">Western spadefoot toad</name>
    <dbReference type="NCBI Taxonomy" id="61616"/>
    <lineage>
        <taxon>Eukaryota</taxon>
        <taxon>Metazoa</taxon>
        <taxon>Chordata</taxon>
        <taxon>Craniata</taxon>
        <taxon>Vertebrata</taxon>
        <taxon>Euteleostomi</taxon>
        <taxon>Amphibia</taxon>
        <taxon>Batrachia</taxon>
        <taxon>Anura</taxon>
        <taxon>Pelobatoidea</taxon>
        <taxon>Pelobatidae</taxon>
        <taxon>Pelobates</taxon>
    </lineage>
</organism>
<keyword evidence="3" id="KW-1185">Reference proteome</keyword>
<dbReference type="PANTHER" id="PTHR35617:SF3">
    <property type="entry name" value="CORE-BINDING (CB) DOMAIN-CONTAINING PROTEIN"/>
    <property type="match status" value="1"/>
</dbReference>
<evidence type="ECO:0000256" key="1">
    <source>
        <dbReference type="SAM" id="MobiDB-lite"/>
    </source>
</evidence>
<dbReference type="InterPro" id="IPR043502">
    <property type="entry name" value="DNA/RNA_pol_sf"/>
</dbReference>
<dbReference type="SUPFAM" id="SSF56672">
    <property type="entry name" value="DNA/RNA polymerases"/>
    <property type="match status" value="1"/>
</dbReference>
<feature type="region of interest" description="Disordered" evidence="1">
    <location>
        <begin position="1"/>
        <end position="25"/>
    </location>
</feature>
<evidence type="ECO:0008006" key="4">
    <source>
        <dbReference type="Google" id="ProtNLM"/>
    </source>
</evidence>
<dbReference type="Proteomes" id="UP001295444">
    <property type="component" value="Chromosome 01"/>
</dbReference>
<proteinExistence type="predicted"/>
<dbReference type="PANTHER" id="PTHR35617">
    <property type="entry name" value="PHAGE_INTEGRASE DOMAIN-CONTAINING PROTEIN"/>
    <property type="match status" value="1"/>
</dbReference>
<accession>A0AAD1R452</accession>
<evidence type="ECO:0000313" key="3">
    <source>
        <dbReference type="Proteomes" id="UP001295444"/>
    </source>
</evidence>
<gene>
    <name evidence="2" type="ORF">PECUL_23A017434</name>
</gene>
<dbReference type="AlphaFoldDB" id="A0AAD1R452"/>
<dbReference type="EMBL" id="OW240912">
    <property type="protein sequence ID" value="CAH2223553.1"/>
    <property type="molecule type" value="Genomic_DNA"/>
</dbReference>
<evidence type="ECO:0000313" key="2">
    <source>
        <dbReference type="EMBL" id="CAH2223553.1"/>
    </source>
</evidence>
<reference evidence="2" key="1">
    <citation type="submission" date="2022-03" db="EMBL/GenBank/DDBJ databases">
        <authorList>
            <person name="Alioto T."/>
            <person name="Alioto T."/>
            <person name="Gomez Garrido J."/>
        </authorList>
    </citation>
    <scope>NUCLEOTIDE SEQUENCE</scope>
</reference>
<sequence length="471" mass="54226">MGESQDPHAVAEEPMPDVAHQETEDPCSQALAQGKIELVDLSISGWISPLFPIPKSDGTWRPVLNVQGELVECFPKEEKVQDGRFNGPPRPSVKCLLRKIRPQRGFPFSSYRYETQALSQIPLERTDISLDCNGVWPIQRTLHIFQDNESYYIPRQAKRISMPLLLSRQIYKFVTRTWAKRAWKMDEMSFQWTDIPGLYAFPPPSILMKVLEKLRRDRVTNLVLVYPIWTSRPWYPLIQPLIRRQKVPLGWTADCFLGTRDLLTKLPTLMWMAALSDWVLDIVNSSLWCRTRVRYKQMIEEFKAWEISFNSLSNESDTIPLALEFLTLKYHSGLADSTIKTYGSALNFLIHNLTQDALYLRLLKGLSVCRPFFFQDTLPLGMWTFLLNYLNSLDNDQIDLKWTVIKLASLLALALAARGSELTQLNIVEPWLSRTPGGFHVILKGRQKTSHIFPGPVELDLVQDSAERVYA</sequence>
<name>A0AAD1R452_PELCU</name>
<feature type="compositionally biased region" description="Basic and acidic residues" evidence="1">
    <location>
        <begin position="1"/>
        <end position="11"/>
    </location>
</feature>